<accession>A0A5M6DB12</accession>
<dbReference type="InterPro" id="IPR029058">
    <property type="entry name" value="AB_hydrolase_fold"/>
</dbReference>
<dbReference type="RefSeq" id="WP_150076175.1">
    <property type="nucleotide sequence ID" value="NZ_VWOX01000004.1"/>
</dbReference>
<dbReference type="SUPFAM" id="SSF53474">
    <property type="entry name" value="alpha/beta-Hydrolases"/>
    <property type="match status" value="1"/>
</dbReference>
<evidence type="ECO:0000313" key="4">
    <source>
        <dbReference type="EMBL" id="KAA5544563.1"/>
    </source>
</evidence>
<dbReference type="Proteomes" id="UP000324479">
    <property type="component" value="Unassembled WGS sequence"/>
</dbReference>
<dbReference type="InterPro" id="IPR012020">
    <property type="entry name" value="ABHD4"/>
</dbReference>
<keyword evidence="4" id="KW-0378">Hydrolase</keyword>
<organism evidence="4 5">
    <name type="scientific">Roseiconus nitratireducens</name>
    <dbReference type="NCBI Taxonomy" id="2605748"/>
    <lineage>
        <taxon>Bacteria</taxon>
        <taxon>Pseudomonadati</taxon>
        <taxon>Planctomycetota</taxon>
        <taxon>Planctomycetia</taxon>
        <taxon>Pirellulales</taxon>
        <taxon>Pirellulaceae</taxon>
        <taxon>Roseiconus</taxon>
    </lineage>
</organism>
<comment type="similarity">
    <text evidence="1">Belongs to the AB hydrolase superfamily. AB hydrolase 4 family.</text>
</comment>
<feature type="domain" description="AB hydrolase-1" evidence="3">
    <location>
        <begin position="77"/>
        <end position="317"/>
    </location>
</feature>
<name>A0A5M6DB12_9BACT</name>
<proteinExistence type="inferred from homology"/>
<dbReference type="EMBL" id="VWOX01000004">
    <property type="protein sequence ID" value="KAA5544563.1"/>
    <property type="molecule type" value="Genomic_DNA"/>
</dbReference>
<dbReference type="AlphaFoldDB" id="A0A5M6DB12"/>
<dbReference type="GO" id="GO:0047372">
    <property type="term" value="F:monoacylglycerol lipase activity"/>
    <property type="evidence" value="ECO:0007669"/>
    <property type="project" value="TreeGrafter"/>
</dbReference>
<reference evidence="4 5" key="1">
    <citation type="submission" date="2019-08" db="EMBL/GenBank/DDBJ databases">
        <authorList>
            <person name="Dhanesh K."/>
            <person name="Kumar G."/>
            <person name="Sasikala C."/>
            <person name="Venkata Ramana C."/>
        </authorList>
    </citation>
    <scope>NUCLEOTIDE SEQUENCE [LARGE SCALE GENOMIC DNA]</scope>
    <source>
        <strain evidence="4 5">JC645</strain>
    </source>
</reference>
<evidence type="ECO:0000259" key="3">
    <source>
        <dbReference type="Pfam" id="PF00561"/>
    </source>
</evidence>
<sequence length="335" mass="36175">MSELEFRPPKFVPSRWIAGGHLQTITRVSAAADGATALRASAEHTVPLGDGDAIVLHENVPVDGAAARPGRSARCALLIHGLGGCHRSPYMIRLAGRLLADGWTVYRADMRGAGAGRLLAAGLNHAGRSGDVQAALAFIAARNPGASISAAGVSLGGNQLLLMASRWGSDSKPDWADRLERIVTVAPPIELVRCSENMQRLSRRPYNYYFIRSLFDGAPPRVREHELFRSLAGSGRPRTLFQLDDRLTAPHSGFDGAQDYYARCGAGRSVRCNPIPTLVLAAEDDPIVPASCFRDADWPRSTHLLLTKTGGHAGFITAGRRSWMDDCVVAWMNQF</sequence>
<dbReference type="PANTHER" id="PTHR10794:SF94">
    <property type="entry name" value="ESTERASE YHET-RELATED"/>
    <property type="match status" value="1"/>
</dbReference>
<dbReference type="Gene3D" id="3.40.50.1820">
    <property type="entry name" value="alpha/beta hydrolase"/>
    <property type="match status" value="1"/>
</dbReference>
<evidence type="ECO:0000256" key="2">
    <source>
        <dbReference type="PIRSR" id="PIRSR005211-1"/>
    </source>
</evidence>
<dbReference type="InterPro" id="IPR050960">
    <property type="entry name" value="AB_hydrolase_4_sf"/>
</dbReference>
<keyword evidence="5" id="KW-1185">Reference proteome</keyword>
<feature type="active site" description="Charge relay system" evidence="2">
    <location>
        <position position="312"/>
    </location>
</feature>
<dbReference type="Pfam" id="PF00561">
    <property type="entry name" value="Abhydrolase_1"/>
    <property type="match status" value="1"/>
</dbReference>
<dbReference type="GO" id="GO:0034338">
    <property type="term" value="F:short-chain carboxylesterase activity"/>
    <property type="evidence" value="ECO:0007669"/>
    <property type="project" value="TreeGrafter"/>
</dbReference>
<feature type="active site" description="Charge relay system" evidence="2">
    <location>
        <position position="285"/>
    </location>
</feature>
<dbReference type="PIRSF" id="PIRSF005211">
    <property type="entry name" value="Ab_hydro_YheT"/>
    <property type="match status" value="1"/>
</dbReference>
<protein>
    <submittedName>
        <fullName evidence="4">Alpha/beta fold hydrolase</fullName>
    </submittedName>
</protein>
<feature type="active site" description="Charge relay system" evidence="2">
    <location>
        <position position="154"/>
    </location>
</feature>
<gene>
    <name evidence="4" type="ORF">FYK55_09600</name>
</gene>
<evidence type="ECO:0000256" key="1">
    <source>
        <dbReference type="ARBA" id="ARBA00010884"/>
    </source>
</evidence>
<dbReference type="InterPro" id="IPR000073">
    <property type="entry name" value="AB_hydrolase_1"/>
</dbReference>
<dbReference type="PANTHER" id="PTHR10794">
    <property type="entry name" value="ABHYDROLASE DOMAIN-CONTAINING PROTEIN"/>
    <property type="match status" value="1"/>
</dbReference>
<evidence type="ECO:0000313" key="5">
    <source>
        <dbReference type="Proteomes" id="UP000324479"/>
    </source>
</evidence>
<comment type="caution">
    <text evidence="4">The sequence shown here is derived from an EMBL/GenBank/DDBJ whole genome shotgun (WGS) entry which is preliminary data.</text>
</comment>